<organism evidence="6 7">
    <name type="scientific">Roseiconus nitratireducens</name>
    <dbReference type="NCBI Taxonomy" id="2605748"/>
    <lineage>
        <taxon>Bacteria</taxon>
        <taxon>Pseudomonadati</taxon>
        <taxon>Planctomycetota</taxon>
        <taxon>Planctomycetia</taxon>
        <taxon>Pirellulales</taxon>
        <taxon>Pirellulaceae</taxon>
        <taxon>Roseiconus</taxon>
    </lineage>
</organism>
<gene>
    <name evidence="6" type="ORF">FYK55_04530</name>
</gene>
<feature type="region of interest" description="Disordered" evidence="2">
    <location>
        <begin position="518"/>
        <end position="550"/>
    </location>
</feature>
<evidence type="ECO:0000259" key="4">
    <source>
        <dbReference type="Pfam" id="PF07587"/>
    </source>
</evidence>
<evidence type="ECO:0000256" key="2">
    <source>
        <dbReference type="SAM" id="MobiDB-lite"/>
    </source>
</evidence>
<dbReference type="PANTHER" id="PTHR35889:SF3">
    <property type="entry name" value="F-BOX DOMAIN-CONTAINING PROTEIN"/>
    <property type="match status" value="1"/>
</dbReference>
<evidence type="ECO:0000313" key="7">
    <source>
        <dbReference type="Proteomes" id="UP000324479"/>
    </source>
</evidence>
<dbReference type="RefSeq" id="WP_150075173.1">
    <property type="nucleotide sequence ID" value="NZ_VWOX01000002.1"/>
</dbReference>
<evidence type="ECO:0000259" key="5">
    <source>
        <dbReference type="Pfam" id="PF07635"/>
    </source>
</evidence>
<evidence type="ECO:0000313" key="6">
    <source>
        <dbReference type="EMBL" id="KAA5546167.1"/>
    </source>
</evidence>
<evidence type="ECO:0000259" key="3">
    <source>
        <dbReference type="Pfam" id="PF07583"/>
    </source>
</evidence>
<sequence>MLANASIILCVAAVVALDTFRVDAGEPPIELSEREFFEREIRPLLVEHCDACHNQQEQRGGLRLDVRQGWATGGDSGPAIVPGDPESSLLIRAVRYGDPHLQMPPDGRLSPDTVATLERWVTRGAPDPRSSEVSEPIGETDASAITRSKSFWSFQPLSSPPVPTNRDSSWPTTPVDQFILKQLQDRGLAPARAADKRTLIRRVTFDLTGLPPTSSEVEAFVADRSERAYDKVVHRLLCSPSYGERWGRHWLDVARYADSNGLDENLAYGNAWRYRDYVISSFNEDKPFDQFLIEQIAGDLLPRADRETRTATGFLALGAKVLAEPDREKLVMDTIDEQIDTTGKAFLGMTLGCARCHDHKFDPIRQQDYYALAAIFKSTKTFGDTNQGAIRHWFEHSFATDQERQKIKEVDDRIAQAQRAATAFKNQSMSDVRQQAVERAAQYLGAAARFEPSTSLSQVATIAKRDGLHPRILHHCRLHLQYREKDPIVAKWRALAATMSPEQLESYFTNLFRIARQEPDDRQRAEQETEPAAPKEKARTDPNDSPPDFDSQLIAQAHAALKDPSGLISVPPQPEHAFAPETLAEYNRLMEKARLIESGAPDETAAMGVSDASVFEELPVHIRGSHHNLGAPVRRAFPQVMRTSAVPPVLPRGQSGRLQLARWMADSRHPLTARVYVNRIWGWHFGNAIVRTTENFGKLGDRPSHPELLDWLTRFFIESGWSTKELHRVIVLSSTYRMQSRSDLEEAAESFDPENRLLWKFPRRRLDAEQLRDALLMVSGRLDRTPGGKSVPLRNRQFVFNHTSVDHTKYDSLRRAVYLPVIRNNLYPFFRQFDFPDPTMPTGRRAETVVAPQSLLMMNDPLVLDAAQGLAEHILRAAPTDEARIAAVYRRTLSREPEADEIEQANQFLDDVVSLEPTARWTLFCQALLISNEFLYLR</sequence>
<feature type="coiled-coil region" evidence="1">
    <location>
        <begin position="400"/>
        <end position="427"/>
    </location>
</feature>
<feature type="domain" description="Cytochrome C Planctomycete-type" evidence="5">
    <location>
        <begin position="49"/>
        <end position="107"/>
    </location>
</feature>
<feature type="domain" description="DUF1549" evidence="3">
    <location>
        <begin position="174"/>
        <end position="380"/>
    </location>
</feature>
<dbReference type="Pfam" id="PF07583">
    <property type="entry name" value="PSCyt2"/>
    <property type="match status" value="1"/>
</dbReference>
<proteinExistence type="predicted"/>
<dbReference type="InterPro" id="IPR022655">
    <property type="entry name" value="DUF1553"/>
</dbReference>
<dbReference type="InterPro" id="IPR011444">
    <property type="entry name" value="DUF1549"/>
</dbReference>
<feature type="domain" description="DUF1553" evidence="4">
    <location>
        <begin position="656"/>
        <end position="909"/>
    </location>
</feature>
<reference evidence="6 7" key="1">
    <citation type="submission" date="2019-08" db="EMBL/GenBank/DDBJ databases">
        <authorList>
            <person name="Dhanesh K."/>
            <person name="Kumar G."/>
            <person name="Sasikala C."/>
            <person name="Venkata Ramana C."/>
        </authorList>
    </citation>
    <scope>NUCLEOTIDE SEQUENCE [LARGE SCALE GENOMIC DNA]</scope>
    <source>
        <strain evidence="6 7">JC645</strain>
    </source>
</reference>
<dbReference type="InterPro" id="IPR011429">
    <property type="entry name" value="Cyt_c_Planctomycete-type"/>
</dbReference>
<accession>A0A5M6DF46</accession>
<protein>
    <submittedName>
        <fullName evidence="6">DUF1553 domain-containing protein</fullName>
    </submittedName>
</protein>
<dbReference type="Proteomes" id="UP000324479">
    <property type="component" value="Unassembled WGS sequence"/>
</dbReference>
<comment type="caution">
    <text evidence="6">The sequence shown here is derived from an EMBL/GenBank/DDBJ whole genome shotgun (WGS) entry which is preliminary data.</text>
</comment>
<feature type="compositionally biased region" description="Basic and acidic residues" evidence="2">
    <location>
        <begin position="518"/>
        <end position="542"/>
    </location>
</feature>
<dbReference type="Pfam" id="PF07587">
    <property type="entry name" value="PSD1"/>
    <property type="match status" value="1"/>
</dbReference>
<name>A0A5M6DF46_9BACT</name>
<dbReference type="Pfam" id="PF07635">
    <property type="entry name" value="PSCyt1"/>
    <property type="match status" value="1"/>
</dbReference>
<dbReference type="PANTHER" id="PTHR35889">
    <property type="entry name" value="CYCLOINULO-OLIGOSACCHARIDE FRUCTANOTRANSFERASE-RELATED"/>
    <property type="match status" value="1"/>
</dbReference>
<dbReference type="EMBL" id="VWOX01000002">
    <property type="protein sequence ID" value="KAA5546167.1"/>
    <property type="molecule type" value="Genomic_DNA"/>
</dbReference>
<keyword evidence="1" id="KW-0175">Coiled coil</keyword>
<evidence type="ECO:0000256" key="1">
    <source>
        <dbReference type="SAM" id="Coils"/>
    </source>
</evidence>
<keyword evidence="7" id="KW-1185">Reference proteome</keyword>
<dbReference type="AlphaFoldDB" id="A0A5M6DF46"/>